<protein>
    <submittedName>
        <fullName evidence="2">Uncharacterized protein</fullName>
    </submittedName>
</protein>
<accession>A0A8E2E6A9</accession>
<proteinExistence type="predicted"/>
<feature type="compositionally biased region" description="Polar residues" evidence="1">
    <location>
        <begin position="78"/>
        <end position="87"/>
    </location>
</feature>
<feature type="region of interest" description="Disordered" evidence="1">
    <location>
        <begin position="78"/>
        <end position="98"/>
    </location>
</feature>
<reference evidence="2 3" key="1">
    <citation type="journal article" date="2016" name="Nat. Commun.">
        <title>Ectomycorrhizal ecology is imprinted in the genome of the dominant symbiotic fungus Cenococcum geophilum.</title>
        <authorList>
            <consortium name="DOE Joint Genome Institute"/>
            <person name="Peter M."/>
            <person name="Kohler A."/>
            <person name="Ohm R.A."/>
            <person name="Kuo A."/>
            <person name="Krutzmann J."/>
            <person name="Morin E."/>
            <person name="Arend M."/>
            <person name="Barry K.W."/>
            <person name="Binder M."/>
            <person name="Choi C."/>
            <person name="Clum A."/>
            <person name="Copeland A."/>
            <person name="Grisel N."/>
            <person name="Haridas S."/>
            <person name="Kipfer T."/>
            <person name="LaButti K."/>
            <person name="Lindquist E."/>
            <person name="Lipzen A."/>
            <person name="Maire R."/>
            <person name="Meier B."/>
            <person name="Mihaltcheva S."/>
            <person name="Molinier V."/>
            <person name="Murat C."/>
            <person name="Poggeler S."/>
            <person name="Quandt C.A."/>
            <person name="Sperisen C."/>
            <person name="Tritt A."/>
            <person name="Tisserant E."/>
            <person name="Crous P.W."/>
            <person name="Henrissat B."/>
            <person name="Nehls U."/>
            <person name="Egli S."/>
            <person name="Spatafora J.W."/>
            <person name="Grigoriev I.V."/>
            <person name="Martin F.M."/>
        </authorList>
    </citation>
    <scope>NUCLEOTIDE SEQUENCE [LARGE SCALE GENOMIC DNA]</scope>
    <source>
        <strain evidence="2 3">CBS 459.81</strain>
    </source>
</reference>
<gene>
    <name evidence="2" type="ORF">K432DRAFT_99245</name>
</gene>
<name>A0A8E2E6A9_9PEZI</name>
<dbReference type="Proteomes" id="UP000250266">
    <property type="component" value="Unassembled WGS sequence"/>
</dbReference>
<keyword evidence="3" id="KW-1185">Reference proteome</keyword>
<sequence length="135" mass="15377">MSPKLRLTNRHSPRVLTLPCKHYTIHTQSRSSSCKMCSSCSNHRPCLCWRQTEYKTYSRHSLRLCGQHYAKRCSIPRNTVRGTSNRRPSMAPAVPKPKGESINATSFGTYIIIKIYIPSHATLNSPYASHTEIRS</sequence>
<evidence type="ECO:0000313" key="3">
    <source>
        <dbReference type="Proteomes" id="UP000250266"/>
    </source>
</evidence>
<evidence type="ECO:0000256" key="1">
    <source>
        <dbReference type="SAM" id="MobiDB-lite"/>
    </source>
</evidence>
<dbReference type="EMBL" id="KV745075">
    <property type="protein sequence ID" value="OCK78186.1"/>
    <property type="molecule type" value="Genomic_DNA"/>
</dbReference>
<dbReference type="AlphaFoldDB" id="A0A8E2E6A9"/>
<evidence type="ECO:0000313" key="2">
    <source>
        <dbReference type="EMBL" id="OCK78186.1"/>
    </source>
</evidence>
<organism evidence="2 3">
    <name type="scientific">Lepidopterella palustris CBS 459.81</name>
    <dbReference type="NCBI Taxonomy" id="1314670"/>
    <lineage>
        <taxon>Eukaryota</taxon>
        <taxon>Fungi</taxon>
        <taxon>Dikarya</taxon>
        <taxon>Ascomycota</taxon>
        <taxon>Pezizomycotina</taxon>
        <taxon>Dothideomycetes</taxon>
        <taxon>Pleosporomycetidae</taxon>
        <taxon>Mytilinidiales</taxon>
        <taxon>Argynnaceae</taxon>
        <taxon>Lepidopterella</taxon>
    </lineage>
</organism>